<proteinExistence type="inferred from homology"/>
<keyword evidence="13" id="KW-1185">Reference proteome</keyword>
<evidence type="ECO:0000259" key="11">
    <source>
        <dbReference type="Pfam" id="PF19269"/>
    </source>
</evidence>
<reference evidence="12 13" key="1">
    <citation type="submission" date="2024-03" db="EMBL/GenBank/DDBJ databases">
        <title>The Acrasis kona genome and developmental transcriptomes reveal deep origins of eukaryotic multicellular pathways.</title>
        <authorList>
            <person name="Sheikh S."/>
            <person name="Fu C.-J."/>
            <person name="Brown M.W."/>
            <person name="Baldauf S.L."/>
        </authorList>
    </citation>
    <scope>NUCLEOTIDE SEQUENCE [LARGE SCALE GENOMIC DNA]</scope>
    <source>
        <strain evidence="12 13">ATCC MYA-3509</strain>
    </source>
</reference>
<dbReference type="InterPro" id="IPR014729">
    <property type="entry name" value="Rossmann-like_a/b/a_fold"/>
</dbReference>
<dbReference type="InterPro" id="IPR000924">
    <property type="entry name" value="Glu/Gln-tRNA-synth"/>
</dbReference>
<feature type="domain" description="Glutamyl/glutaminyl-tRNA synthetase class Ib catalytic" evidence="10">
    <location>
        <begin position="1"/>
        <end position="306"/>
    </location>
</feature>
<dbReference type="CDD" id="cd00808">
    <property type="entry name" value="GluRS_core"/>
    <property type="match status" value="1"/>
</dbReference>
<dbReference type="GO" id="GO:0006424">
    <property type="term" value="P:glutamyl-tRNA aminoacylation"/>
    <property type="evidence" value="ECO:0007669"/>
    <property type="project" value="InterPro"/>
</dbReference>
<evidence type="ECO:0000256" key="4">
    <source>
        <dbReference type="ARBA" id="ARBA00022741"/>
    </source>
</evidence>
<dbReference type="PRINTS" id="PR00987">
    <property type="entry name" value="TRNASYNTHGLU"/>
</dbReference>
<organism evidence="12 13">
    <name type="scientific">Acrasis kona</name>
    <dbReference type="NCBI Taxonomy" id="1008807"/>
    <lineage>
        <taxon>Eukaryota</taxon>
        <taxon>Discoba</taxon>
        <taxon>Heterolobosea</taxon>
        <taxon>Tetramitia</taxon>
        <taxon>Eutetramitia</taxon>
        <taxon>Acrasidae</taxon>
        <taxon>Acrasis</taxon>
    </lineage>
</organism>
<dbReference type="SUPFAM" id="SSF48163">
    <property type="entry name" value="An anticodon-binding domain of class I aminoacyl-tRNA synthetases"/>
    <property type="match status" value="1"/>
</dbReference>
<dbReference type="InterPro" id="IPR045462">
    <property type="entry name" value="aa-tRNA-synth_I_cd-bd"/>
</dbReference>
<evidence type="ECO:0000313" key="12">
    <source>
        <dbReference type="EMBL" id="KAL0476789.1"/>
    </source>
</evidence>
<dbReference type="InterPro" id="IPR020058">
    <property type="entry name" value="Glu/Gln-tRNA-synth_Ib_cat-dom"/>
</dbReference>
<dbReference type="Pfam" id="PF19269">
    <property type="entry name" value="Anticodon_2"/>
    <property type="match status" value="1"/>
</dbReference>
<dbReference type="Gene3D" id="1.10.10.350">
    <property type="match status" value="1"/>
</dbReference>
<comment type="caution">
    <text evidence="12">The sequence shown here is derived from an EMBL/GenBank/DDBJ whole genome shotgun (WGS) entry which is preliminary data.</text>
</comment>
<dbReference type="PANTHER" id="PTHR43311">
    <property type="entry name" value="GLUTAMATE--TRNA LIGASE"/>
    <property type="match status" value="1"/>
</dbReference>
<dbReference type="InterPro" id="IPR008925">
    <property type="entry name" value="aa_tRNA-synth_I_cd-bd_sf"/>
</dbReference>
<dbReference type="Gene3D" id="3.40.50.620">
    <property type="entry name" value="HUPs"/>
    <property type="match status" value="1"/>
</dbReference>
<keyword evidence="6 9" id="KW-0648">Protein biosynthesis</keyword>
<dbReference type="GO" id="GO:0008270">
    <property type="term" value="F:zinc ion binding"/>
    <property type="evidence" value="ECO:0007669"/>
    <property type="project" value="InterPro"/>
</dbReference>
<dbReference type="GO" id="GO:0000049">
    <property type="term" value="F:tRNA binding"/>
    <property type="evidence" value="ECO:0007669"/>
    <property type="project" value="InterPro"/>
</dbReference>
<dbReference type="GO" id="GO:0004818">
    <property type="term" value="F:glutamate-tRNA ligase activity"/>
    <property type="evidence" value="ECO:0007669"/>
    <property type="project" value="UniProtKB-EC"/>
</dbReference>
<dbReference type="Pfam" id="PF00749">
    <property type="entry name" value="tRNA-synt_1c"/>
    <property type="match status" value="1"/>
</dbReference>
<comment type="similarity">
    <text evidence="1">Belongs to the class-I aminoacyl-tRNA synthetase family. Glutamate--tRNA ligase type 1 subfamily.</text>
</comment>
<evidence type="ECO:0000256" key="8">
    <source>
        <dbReference type="ARBA" id="ARBA00030865"/>
    </source>
</evidence>
<keyword evidence="7 9" id="KW-0030">Aminoacyl-tRNA synthetase</keyword>
<evidence type="ECO:0000256" key="1">
    <source>
        <dbReference type="ARBA" id="ARBA00007894"/>
    </source>
</evidence>
<dbReference type="NCBIfam" id="TIGR00464">
    <property type="entry name" value="gltX_bact"/>
    <property type="match status" value="1"/>
</dbReference>
<feature type="domain" description="Aminoacyl-tRNA synthetase class I anticodon-binding" evidence="11">
    <location>
        <begin position="343"/>
        <end position="469"/>
    </location>
</feature>
<keyword evidence="3 9" id="KW-0436">Ligase</keyword>
<dbReference type="InterPro" id="IPR004527">
    <property type="entry name" value="Glu-tRNA-ligase_bac/mito"/>
</dbReference>
<evidence type="ECO:0000256" key="6">
    <source>
        <dbReference type="ARBA" id="ARBA00022917"/>
    </source>
</evidence>
<dbReference type="GO" id="GO:0005524">
    <property type="term" value="F:ATP binding"/>
    <property type="evidence" value="ECO:0007669"/>
    <property type="project" value="UniProtKB-KW"/>
</dbReference>
<evidence type="ECO:0000256" key="2">
    <source>
        <dbReference type="ARBA" id="ARBA00012835"/>
    </source>
</evidence>
<accession>A0AAW2YJJ1</accession>
<evidence type="ECO:0000256" key="5">
    <source>
        <dbReference type="ARBA" id="ARBA00022840"/>
    </source>
</evidence>
<dbReference type="GO" id="GO:0005739">
    <property type="term" value="C:mitochondrion"/>
    <property type="evidence" value="ECO:0007669"/>
    <property type="project" value="TreeGrafter"/>
</dbReference>
<dbReference type="PANTHER" id="PTHR43311:SF2">
    <property type="entry name" value="GLUTAMATE--TRNA LIGASE, MITOCHONDRIAL-RELATED"/>
    <property type="match status" value="1"/>
</dbReference>
<dbReference type="SUPFAM" id="SSF52374">
    <property type="entry name" value="Nucleotidylyl transferase"/>
    <property type="match status" value="1"/>
</dbReference>
<dbReference type="EMBL" id="JAOPGA020000093">
    <property type="protein sequence ID" value="KAL0476789.1"/>
    <property type="molecule type" value="Genomic_DNA"/>
</dbReference>
<evidence type="ECO:0000313" key="13">
    <source>
        <dbReference type="Proteomes" id="UP001431209"/>
    </source>
</evidence>
<evidence type="ECO:0000256" key="7">
    <source>
        <dbReference type="ARBA" id="ARBA00023146"/>
    </source>
</evidence>
<dbReference type="InterPro" id="IPR020751">
    <property type="entry name" value="aa-tRNA-synth_I_codon-bd_sub2"/>
</dbReference>
<evidence type="ECO:0000256" key="3">
    <source>
        <dbReference type="ARBA" id="ARBA00022598"/>
    </source>
</evidence>
<gene>
    <name evidence="12" type="ORF">AKO1_010815</name>
</gene>
<evidence type="ECO:0000256" key="9">
    <source>
        <dbReference type="RuleBase" id="RU363037"/>
    </source>
</evidence>
<dbReference type="InterPro" id="IPR033910">
    <property type="entry name" value="GluRS_core"/>
</dbReference>
<evidence type="ECO:0000259" key="10">
    <source>
        <dbReference type="Pfam" id="PF00749"/>
    </source>
</evidence>
<sequence length="469" mass="53921">MHLGALRTALFNYLYARKHGGYFALRIEDTDQKRLVDGSIEQILRTLNWTNMNHDDYKVQSERSSLYLEHANFLLEHNHAYKCYCTSERLSFLRGGQSAKYDRRCLSLTPEEIQELEDSKASFTIRMKIPPGKSEAPKEVTPGKKFGFTKFEDVVFGKIEIDNDTIDDQIIVKSDGLPTYHLANVVDDHDMNVTHVIRGMEWIPSTPKHVILYNMFGWKPPQFSHLPLLTTIDNQKLSKRHGHASVDWYREQGFLPSALINFVALLGWNPGTDKEVFLDFNELVSSFDIDRVGRGNSVVDLKKLEWLNAQHIRGMIDADIDGCMKTFRDLMCEKIGTEYDLLNNDEYLKKVLTTVKDRMKHLDDFKNFDYFFKPINFDSDGAKLFYENVISKISNKSEILSSLSKELTACDVWTHENIGAAINQCKTNGLNYKQCIQILRYYTSGSSVGASINHMLEALGKKKVIERLQ</sequence>
<keyword evidence="5 9" id="KW-0067">ATP-binding</keyword>
<name>A0AAW2YJJ1_9EUKA</name>
<dbReference type="Proteomes" id="UP001431209">
    <property type="component" value="Unassembled WGS sequence"/>
</dbReference>
<protein>
    <recommendedName>
        <fullName evidence="2">glutamate--tRNA ligase</fullName>
        <ecNumber evidence="2">6.1.1.17</ecNumber>
    </recommendedName>
    <alternativeName>
        <fullName evidence="8">Glutamyl-tRNA synthetase</fullName>
    </alternativeName>
</protein>
<dbReference type="InterPro" id="IPR049940">
    <property type="entry name" value="GluQ/Sye"/>
</dbReference>
<dbReference type="AlphaFoldDB" id="A0AAW2YJJ1"/>
<dbReference type="HAMAP" id="MF_00022">
    <property type="entry name" value="Glu_tRNA_synth_type1"/>
    <property type="match status" value="1"/>
</dbReference>
<keyword evidence="4 9" id="KW-0547">Nucleotide-binding</keyword>
<dbReference type="EC" id="6.1.1.17" evidence="2"/>